<dbReference type="InterPro" id="IPR016024">
    <property type="entry name" value="ARM-type_fold"/>
</dbReference>
<evidence type="ECO:0000313" key="4">
    <source>
        <dbReference type="Proteomes" id="UP001374579"/>
    </source>
</evidence>
<dbReference type="SUPFAM" id="SSF48371">
    <property type="entry name" value="ARM repeat"/>
    <property type="match status" value="1"/>
</dbReference>
<feature type="compositionally biased region" description="Pro residues" evidence="1">
    <location>
        <begin position="388"/>
        <end position="411"/>
    </location>
</feature>
<feature type="domain" description="TIR" evidence="2">
    <location>
        <begin position="419"/>
        <end position="538"/>
    </location>
</feature>
<keyword evidence="4" id="KW-1185">Reference proteome</keyword>
<evidence type="ECO:0000256" key="1">
    <source>
        <dbReference type="SAM" id="MobiDB-lite"/>
    </source>
</evidence>
<dbReference type="PANTHER" id="PTHR46270:SF2">
    <property type="entry name" value="TIR DOMAIN-CONTAINING PROTEIN"/>
    <property type="match status" value="1"/>
</dbReference>
<dbReference type="Gene3D" id="3.40.50.10140">
    <property type="entry name" value="Toll/interleukin-1 receptor homology (TIR) domain"/>
    <property type="match status" value="1"/>
</dbReference>
<dbReference type="InterPro" id="IPR035897">
    <property type="entry name" value="Toll_tir_struct_dom_sf"/>
</dbReference>
<feature type="region of interest" description="Disordered" evidence="1">
    <location>
        <begin position="1"/>
        <end position="27"/>
    </location>
</feature>
<organism evidence="3 4">
    <name type="scientific">Littorina saxatilis</name>
    <dbReference type="NCBI Taxonomy" id="31220"/>
    <lineage>
        <taxon>Eukaryota</taxon>
        <taxon>Metazoa</taxon>
        <taxon>Spiralia</taxon>
        <taxon>Lophotrochozoa</taxon>
        <taxon>Mollusca</taxon>
        <taxon>Gastropoda</taxon>
        <taxon>Caenogastropoda</taxon>
        <taxon>Littorinimorpha</taxon>
        <taxon>Littorinoidea</taxon>
        <taxon>Littorinidae</taxon>
        <taxon>Littorina</taxon>
    </lineage>
</organism>
<accession>A0AAN9GP60</accession>
<feature type="region of interest" description="Disordered" evidence="1">
    <location>
        <begin position="380"/>
        <end position="415"/>
    </location>
</feature>
<dbReference type="GO" id="GO:0007165">
    <property type="term" value="P:signal transduction"/>
    <property type="evidence" value="ECO:0007669"/>
    <property type="project" value="InterPro"/>
</dbReference>
<comment type="caution">
    <text evidence="3">The sequence shown here is derived from an EMBL/GenBank/DDBJ whole genome shotgun (WGS) entry which is preliminary data.</text>
</comment>
<dbReference type="Proteomes" id="UP001374579">
    <property type="component" value="Unassembled WGS sequence"/>
</dbReference>
<name>A0AAN9GP60_9CAEN</name>
<dbReference type="PANTHER" id="PTHR46270">
    <property type="entry name" value="ARMADILLO-TYPE FOLD-RELATED"/>
    <property type="match status" value="1"/>
</dbReference>
<feature type="compositionally biased region" description="Basic and acidic residues" evidence="1">
    <location>
        <begin position="12"/>
        <end position="27"/>
    </location>
</feature>
<dbReference type="InterPro" id="IPR000157">
    <property type="entry name" value="TIR_dom"/>
</dbReference>
<evidence type="ECO:0000313" key="3">
    <source>
        <dbReference type="EMBL" id="KAK7115728.1"/>
    </source>
</evidence>
<dbReference type="AlphaFoldDB" id="A0AAN9GP60"/>
<reference evidence="3 4" key="1">
    <citation type="submission" date="2024-02" db="EMBL/GenBank/DDBJ databases">
        <title>Chromosome-scale genome assembly of the rough periwinkle Littorina saxatilis.</title>
        <authorList>
            <person name="De Jode A."/>
            <person name="Faria R."/>
            <person name="Formenti G."/>
            <person name="Sims Y."/>
            <person name="Smith T.P."/>
            <person name="Tracey A."/>
            <person name="Wood J.M.D."/>
            <person name="Zagrodzka Z.B."/>
            <person name="Johannesson K."/>
            <person name="Butlin R.K."/>
            <person name="Leder E.H."/>
        </authorList>
    </citation>
    <scope>NUCLEOTIDE SEQUENCE [LARGE SCALE GENOMIC DNA]</scope>
    <source>
        <strain evidence="3">Snail1</strain>
        <tissue evidence="3">Muscle</tissue>
    </source>
</reference>
<dbReference type="InterPro" id="IPR011989">
    <property type="entry name" value="ARM-like"/>
</dbReference>
<dbReference type="Pfam" id="PF13676">
    <property type="entry name" value="TIR_2"/>
    <property type="match status" value="1"/>
</dbReference>
<evidence type="ECO:0000259" key="2">
    <source>
        <dbReference type="Pfam" id="PF13676"/>
    </source>
</evidence>
<dbReference type="Gene3D" id="1.25.10.10">
    <property type="entry name" value="Leucine-rich Repeat Variant"/>
    <property type="match status" value="1"/>
</dbReference>
<proteinExistence type="predicted"/>
<dbReference type="EMBL" id="JBAMIC010000001">
    <property type="protein sequence ID" value="KAK7115728.1"/>
    <property type="molecule type" value="Genomic_DNA"/>
</dbReference>
<sequence>MRRAKKPAPADLTEKPSSEPPKTLEEKVRQLWSVSDEDAKEAILLIEKHPDDNEDFNHLANIMQEVVRGDQYQVARQLYLITRNCKTHLMDFLALIGGAKATVEVYTNQLKVLGVTFFPEKLFEENHEGEKGRALQILIKMRSFWVNATDLSMIFSARLAEAKLFPYLAEDIKNLDSKSNSVKYDIFDKSVTILHNSARNKQLRQYFRDISLVHLLTPFLARTDKDIKLLSLLTLSYIIDEQDNHLLLADDSDFDFLLDNVAQAWATQDHRNVSGYSLEELLQGLGNLVQNDDNKKLLMKKGVLTHLKPILKTGRDGEKQMAAKIVWELSFDNENKRLMKGDAELMSQLHKLKNSSHHGVAKSCSGALWVLDMDTKLKGGSASTRKPIAPPGPPPPPGRAGAPPPPPPASAPPKVQGHIMISYNWGNQKLMMQVRDSLRKEGFQVWMDIDNIKGSTLQAMAEAVEGASAVLICMSQRYKDSPNCRTEAEYAFALQKPIVPLLLERGYKPDGWLGMLKGSKLFFDFSGKYPYEKKVDELFKELGGYREKFDVEETDGPVVAEKAHPVASGNRTQDVSSWSQKDVNDWINKNQLHKRPKLQNLSGENIKFLQKLSHRAPEFYFTYLKQDLGLTSLNDLMHFSDAIDALP</sequence>
<gene>
    <name evidence="3" type="ORF">V1264_001547</name>
</gene>
<protein>
    <recommendedName>
        <fullName evidence="2">TIR domain-containing protein</fullName>
    </recommendedName>
</protein>
<dbReference type="SUPFAM" id="SSF52200">
    <property type="entry name" value="Toll/Interleukin receptor TIR domain"/>
    <property type="match status" value="1"/>
</dbReference>